<dbReference type="SUPFAM" id="SSF74650">
    <property type="entry name" value="Galactose mutarotase-like"/>
    <property type="match status" value="1"/>
</dbReference>
<dbReference type="PANTHER" id="PTHR10091:SF0">
    <property type="entry name" value="GALACTOSE MUTAROTASE"/>
    <property type="match status" value="1"/>
</dbReference>
<keyword evidence="2" id="KW-1185">Reference proteome</keyword>
<dbReference type="Proteomes" id="UP000535838">
    <property type="component" value="Unassembled WGS sequence"/>
</dbReference>
<proteinExistence type="predicted"/>
<dbReference type="CDD" id="cd01081">
    <property type="entry name" value="Aldose_epim"/>
    <property type="match status" value="1"/>
</dbReference>
<dbReference type="Pfam" id="PF01263">
    <property type="entry name" value="Aldose_epim"/>
    <property type="match status" value="1"/>
</dbReference>
<dbReference type="EMBL" id="JACJVQ010000024">
    <property type="protein sequence ID" value="MBB6637722.1"/>
    <property type="molecule type" value="Genomic_DNA"/>
</dbReference>
<dbReference type="GO" id="GO:0033499">
    <property type="term" value="P:galactose catabolic process via UDP-galactose, Leloir pathway"/>
    <property type="evidence" value="ECO:0007669"/>
    <property type="project" value="TreeGrafter"/>
</dbReference>
<dbReference type="GO" id="GO:0030246">
    <property type="term" value="F:carbohydrate binding"/>
    <property type="evidence" value="ECO:0007669"/>
    <property type="project" value="InterPro"/>
</dbReference>
<gene>
    <name evidence="1" type="ORF">H7B67_26660</name>
</gene>
<sequence>MALLSGEDEAGRIRTEYLGQPAVRLENGSWIALVVPGWGGRVVSLRNKEAREIELLRVPPSLEAYEASPLLYGIPVLFPPNRIENGTFVFGERTYRLAINDPSTGSHSHGFVHDKEWTVLQVESRAGTVSLTMEFDSFLHPQVMEQFPHRFLLKMKLTLEESRVTQTMEVHNASWAAFPWGLGYHTAFRFPFGDSASLRSCELQAPVGRSWKLDERFLPTGELAENALGESLRGGMPMEGVLLDDVFESYAGAANEAVLTDREAGLRLRYRADEAFGHWVFHNGDGRGGFLCPEPYSCVTNAFNSPLDPSVTGMKVLEPGESFSLTCSIEVERL</sequence>
<evidence type="ECO:0000313" key="1">
    <source>
        <dbReference type="EMBL" id="MBB6637722.1"/>
    </source>
</evidence>
<accession>A0A841T2A6</accession>
<dbReference type="RefSeq" id="WP_185122928.1">
    <property type="nucleotide sequence ID" value="NZ_JACJVQ010000024.1"/>
</dbReference>
<dbReference type="InterPro" id="IPR011013">
    <property type="entry name" value="Gal_mutarotase_sf_dom"/>
</dbReference>
<dbReference type="AlphaFoldDB" id="A0A841T2A6"/>
<dbReference type="GO" id="GO:0005737">
    <property type="term" value="C:cytoplasm"/>
    <property type="evidence" value="ECO:0007669"/>
    <property type="project" value="TreeGrafter"/>
</dbReference>
<evidence type="ECO:0000313" key="2">
    <source>
        <dbReference type="Proteomes" id="UP000535838"/>
    </source>
</evidence>
<dbReference type="InterPro" id="IPR008183">
    <property type="entry name" value="Aldose_1/G6P_1-epimerase"/>
</dbReference>
<dbReference type="GO" id="GO:0006006">
    <property type="term" value="P:glucose metabolic process"/>
    <property type="evidence" value="ECO:0007669"/>
    <property type="project" value="TreeGrafter"/>
</dbReference>
<reference evidence="1 2" key="1">
    <citation type="submission" date="2020-08" db="EMBL/GenBank/DDBJ databases">
        <title>Cohnella phylogeny.</title>
        <authorList>
            <person name="Dunlap C."/>
        </authorList>
    </citation>
    <scope>NUCLEOTIDE SEQUENCE [LARGE SCALE GENOMIC DNA]</scope>
    <source>
        <strain evidence="1 2">DSM 25241</strain>
    </source>
</reference>
<dbReference type="InterPro" id="IPR014718">
    <property type="entry name" value="GH-type_carb-bd"/>
</dbReference>
<dbReference type="PANTHER" id="PTHR10091">
    <property type="entry name" value="ALDOSE-1-EPIMERASE"/>
    <property type="match status" value="1"/>
</dbReference>
<dbReference type="Gene3D" id="2.70.98.10">
    <property type="match status" value="1"/>
</dbReference>
<dbReference type="GO" id="GO:0004034">
    <property type="term" value="F:aldose 1-epimerase activity"/>
    <property type="evidence" value="ECO:0007669"/>
    <property type="project" value="TreeGrafter"/>
</dbReference>
<comment type="caution">
    <text evidence="1">The sequence shown here is derived from an EMBL/GenBank/DDBJ whole genome shotgun (WGS) entry which is preliminary data.</text>
</comment>
<name>A0A841T2A6_9BACL</name>
<protein>
    <submittedName>
        <fullName evidence="1">Aldose 1-epimerase</fullName>
    </submittedName>
</protein>
<organism evidence="1 2">
    <name type="scientific">Cohnella thailandensis</name>
    <dbReference type="NCBI Taxonomy" id="557557"/>
    <lineage>
        <taxon>Bacteria</taxon>
        <taxon>Bacillati</taxon>
        <taxon>Bacillota</taxon>
        <taxon>Bacilli</taxon>
        <taxon>Bacillales</taxon>
        <taxon>Paenibacillaceae</taxon>
        <taxon>Cohnella</taxon>
    </lineage>
</organism>